<comment type="subunit">
    <text evidence="10">Tetramer of two alpha and two beta subunits.</text>
</comment>
<protein>
    <recommendedName>
        <fullName evidence="10">Glycine--tRNA ligase beta subunit</fullName>
        <ecNumber evidence="10">6.1.1.14</ecNumber>
    </recommendedName>
    <alternativeName>
        <fullName evidence="10">Glycyl-tRNA synthetase beta subunit</fullName>
        <shortName evidence="10">GlyRS</shortName>
    </alternativeName>
</protein>
<name>A0ABW4W5L0_9BACI</name>
<comment type="caution">
    <text evidence="12">The sequence shown here is derived from an EMBL/GenBank/DDBJ whole genome shotgun (WGS) entry which is preliminary data.</text>
</comment>
<dbReference type="InterPro" id="IPR009080">
    <property type="entry name" value="tRNAsynth_Ia_anticodon-bd"/>
</dbReference>
<dbReference type="Pfam" id="PF05746">
    <property type="entry name" value="DALR_1"/>
    <property type="match status" value="1"/>
</dbReference>
<dbReference type="Proteomes" id="UP001597383">
    <property type="component" value="Unassembled WGS sequence"/>
</dbReference>
<evidence type="ECO:0000256" key="5">
    <source>
        <dbReference type="ARBA" id="ARBA00022741"/>
    </source>
</evidence>
<accession>A0ABW4W5L0</accession>
<evidence type="ECO:0000313" key="13">
    <source>
        <dbReference type="Proteomes" id="UP001597383"/>
    </source>
</evidence>
<evidence type="ECO:0000256" key="9">
    <source>
        <dbReference type="ARBA" id="ARBA00047937"/>
    </source>
</evidence>
<dbReference type="PANTHER" id="PTHR30075">
    <property type="entry name" value="GLYCYL-TRNA SYNTHETASE"/>
    <property type="match status" value="1"/>
</dbReference>
<organism evidence="12 13">
    <name type="scientific">Ornithinibacillus salinisoli</name>
    <dbReference type="NCBI Taxonomy" id="1848459"/>
    <lineage>
        <taxon>Bacteria</taxon>
        <taxon>Bacillati</taxon>
        <taxon>Bacillota</taxon>
        <taxon>Bacilli</taxon>
        <taxon>Bacillales</taxon>
        <taxon>Bacillaceae</taxon>
        <taxon>Ornithinibacillus</taxon>
    </lineage>
</organism>
<evidence type="ECO:0000256" key="2">
    <source>
        <dbReference type="ARBA" id="ARBA00008226"/>
    </source>
</evidence>
<keyword evidence="5 10" id="KW-0547">Nucleotide-binding</keyword>
<evidence type="ECO:0000256" key="8">
    <source>
        <dbReference type="ARBA" id="ARBA00023146"/>
    </source>
</evidence>
<dbReference type="HAMAP" id="MF_00255">
    <property type="entry name" value="Gly_tRNA_synth_beta"/>
    <property type="match status" value="1"/>
</dbReference>
<reference evidence="13" key="1">
    <citation type="journal article" date="2019" name="Int. J. Syst. Evol. Microbiol.">
        <title>The Global Catalogue of Microorganisms (GCM) 10K type strain sequencing project: providing services to taxonomists for standard genome sequencing and annotation.</title>
        <authorList>
            <consortium name="The Broad Institute Genomics Platform"/>
            <consortium name="The Broad Institute Genome Sequencing Center for Infectious Disease"/>
            <person name="Wu L."/>
            <person name="Ma J."/>
        </authorList>
    </citation>
    <scope>NUCLEOTIDE SEQUENCE [LARGE SCALE GENOMIC DNA]</scope>
    <source>
        <strain evidence="13">R28</strain>
    </source>
</reference>
<dbReference type="SUPFAM" id="SSF109604">
    <property type="entry name" value="HD-domain/PDEase-like"/>
    <property type="match status" value="1"/>
</dbReference>
<comment type="subcellular location">
    <subcellularLocation>
        <location evidence="1 10">Cytoplasm</location>
    </subcellularLocation>
</comment>
<dbReference type="GO" id="GO:0004820">
    <property type="term" value="F:glycine-tRNA ligase activity"/>
    <property type="evidence" value="ECO:0007669"/>
    <property type="project" value="UniProtKB-EC"/>
</dbReference>
<dbReference type="EMBL" id="JBHUHQ010000021">
    <property type="protein sequence ID" value="MFD2046093.1"/>
    <property type="molecule type" value="Genomic_DNA"/>
</dbReference>
<dbReference type="SUPFAM" id="SSF47323">
    <property type="entry name" value="Anticodon-binding domain of a subclass of class I aminoacyl-tRNA synthetases"/>
    <property type="match status" value="1"/>
</dbReference>
<dbReference type="PRINTS" id="PR01045">
    <property type="entry name" value="TRNASYNTHGB"/>
</dbReference>
<comment type="catalytic activity">
    <reaction evidence="9 10">
        <text>tRNA(Gly) + glycine + ATP = glycyl-tRNA(Gly) + AMP + diphosphate</text>
        <dbReference type="Rhea" id="RHEA:16013"/>
        <dbReference type="Rhea" id="RHEA-COMP:9664"/>
        <dbReference type="Rhea" id="RHEA-COMP:9683"/>
        <dbReference type="ChEBI" id="CHEBI:30616"/>
        <dbReference type="ChEBI" id="CHEBI:33019"/>
        <dbReference type="ChEBI" id="CHEBI:57305"/>
        <dbReference type="ChEBI" id="CHEBI:78442"/>
        <dbReference type="ChEBI" id="CHEBI:78522"/>
        <dbReference type="ChEBI" id="CHEBI:456215"/>
        <dbReference type="EC" id="6.1.1.14"/>
    </reaction>
</comment>
<dbReference type="InterPro" id="IPR006194">
    <property type="entry name" value="Gly-tRNA-synth_heterodimer"/>
</dbReference>
<dbReference type="PANTHER" id="PTHR30075:SF2">
    <property type="entry name" value="GLYCINE--TRNA LIGASE, CHLOROPLASTIC_MITOCHONDRIAL 2"/>
    <property type="match status" value="1"/>
</dbReference>
<dbReference type="Gene3D" id="1.10.730.10">
    <property type="entry name" value="Isoleucyl-tRNA Synthetase, Domain 1"/>
    <property type="match status" value="1"/>
</dbReference>
<proteinExistence type="inferred from homology"/>
<dbReference type="PROSITE" id="PS50861">
    <property type="entry name" value="AA_TRNA_LIGASE_II_GLYAB"/>
    <property type="match status" value="1"/>
</dbReference>
<keyword evidence="3 10" id="KW-0963">Cytoplasm</keyword>
<evidence type="ECO:0000259" key="11">
    <source>
        <dbReference type="Pfam" id="PF05746"/>
    </source>
</evidence>
<dbReference type="InterPro" id="IPR015944">
    <property type="entry name" value="Gly-tRNA-synth_bsu"/>
</dbReference>
<keyword evidence="7 10" id="KW-0648">Protein biosynthesis</keyword>
<evidence type="ECO:0000313" key="12">
    <source>
        <dbReference type="EMBL" id="MFD2046093.1"/>
    </source>
</evidence>
<dbReference type="NCBIfam" id="TIGR00211">
    <property type="entry name" value="glyS"/>
    <property type="match status" value="1"/>
</dbReference>
<dbReference type="EC" id="6.1.1.14" evidence="10"/>
<dbReference type="InterPro" id="IPR008909">
    <property type="entry name" value="DALR_anticod-bd"/>
</dbReference>
<evidence type="ECO:0000256" key="1">
    <source>
        <dbReference type="ARBA" id="ARBA00004496"/>
    </source>
</evidence>
<evidence type="ECO:0000256" key="6">
    <source>
        <dbReference type="ARBA" id="ARBA00022840"/>
    </source>
</evidence>
<feature type="domain" description="DALR anticodon binding" evidence="11">
    <location>
        <begin position="582"/>
        <end position="685"/>
    </location>
</feature>
<evidence type="ECO:0000256" key="4">
    <source>
        <dbReference type="ARBA" id="ARBA00022598"/>
    </source>
</evidence>
<evidence type="ECO:0000256" key="3">
    <source>
        <dbReference type="ARBA" id="ARBA00022490"/>
    </source>
</evidence>
<sequence length="694" mass="79219">MTKNVLFEIGLEELPARFIDDAEKQLITKTTNWLNELRISFESITGYSTPRRLAILIENMAEEQTTIEEEAKGPSIKIAKDEDGNWTKAAIGFTKGQGKSTDDIYIKEIKGASYIFVKKHIEGKASKELLPAFKEIVEAIPFGKNMRWGEQTLRYARPIRWLVALYGKEVIPFEVANVKSSNMTFGHRFLGKEIVLTNPLSYKEQLENNYVIVEASKREELITQGINDIIEEKSFDIPVDKDLLNEVRNLVEFPTVFVGSYERDYLNLPPEVLITTMKEHQRYFPVKSQQGELLPYFIGVRNGNANSLETVIKGNEKVLRARLSDAQFFYEEDLRQSIDSFQDKLQNVVFQEKLGTISEKVTRVAFIATKIAELLEVEPSTRENVVRAAHISKFDLMTNMVNEFTELQGVIGEKYAVKFGENKHVAQAIKEQYLPNSATGALPQSIEGSIVSIADKLDTIVGCIFVGLKPTGSQDPYGLRRQAIGILRILQAMDWNISVNKLMEIPVNLYKKANMEQLTNNDLYEEVMEFMKQRATYLLKELNIEADITEAVLQKNVGILPYSITKAKLLSKKRNDSTFKPVQEALVRILNLSKKADVNEIDPSVFETPSESKLFEVYQQVNNDFNRMDSERKAEQALESLSMLAEPIHDFFEHNMVMAKDESIRNNRLALVMRLAELITKFADLSTIEWKQQF</sequence>
<gene>
    <name evidence="10 12" type="primary">glyS</name>
    <name evidence="12" type="ORF">ACFSJF_17610</name>
</gene>
<keyword evidence="6 10" id="KW-0067">ATP-binding</keyword>
<evidence type="ECO:0000256" key="10">
    <source>
        <dbReference type="HAMAP-Rule" id="MF_00255"/>
    </source>
</evidence>
<comment type="similarity">
    <text evidence="2 10">Belongs to the class-II aminoacyl-tRNA synthetase family.</text>
</comment>
<keyword evidence="8 10" id="KW-0030">Aminoacyl-tRNA synthetase</keyword>
<dbReference type="RefSeq" id="WP_377556964.1">
    <property type="nucleotide sequence ID" value="NZ_JBHUHQ010000021.1"/>
</dbReference>
<dbReference type="Pfam" id="PF02092">
    <property type="entry name" value="tRNA_synt_2f"/>
    <property type="match status" value="1"/>
</dbReference>
<keyword evidence="13" id="KW-1185">Reference proteome</keyword>
<keyword evidence="4 10" id="KW-0436">Ligase</keyword>
<evidence type="ECO:0000256" key="7">
    <source>
        <dbReference type="ARBA" id="ARBA00022917"/>
    </source>
</evidence>